<keyword evidence="3 5" id="KW-1133">Transmembrane helix</keyword>
<dbReference type="PANTHER" id="PTHR23502">
    <property type="entry name" value="MAJOR FACILITATOR SUPERFAMILY"/>
    <property type="match status" value="1"/>
</dbReference>
<dbReference type="InterPro" id="IPR036259">
    <property type="entry name" value="MFS_trans_sf"/>
</dbReference>
<feature type="transmembrane region" description="Helical" evidence="5">
    <location>
        <begin position="45"/>
        <end position="65"/>
    </location>
</feature>
<dbReference type="AlphaFoldDB" id="A0A1Q3AH02"/>
<dbReference type="Proteomes" id="UP000187013">
    <property type="component" value="Unassembled WGS sequence"/>
</dbReference>
<sequence length="179" mass="19928">MLAGLIYIPNSVTYILAAIVGVKWVDRLLIRYRAHLGILAPEARISWNIVTAGISFPILLVIFGWCLDQGEHWKTPFIGTALFGYASMMTIGATVSYLVDLLLGRGATGVASNNLIRQLPAAVAVFVTEPLIKVMGTRWLFTMLAFTIVAAASMLVVLRKYGDYWRENYDLQKLYNLLE</sequence>
<comment type="caution">
    <text evidence="6">The sequence shown here is derived from an EMBL/GenBank/DDBJ whole genome shotgun (WGS) entry which is preliminary data.</text>
</comment>
<comment type="subcellular location">
    <subcellularLocation>
        <location evidence="1">Membrane</location>
        <topology evidence="1">Multi-pass membrane protein</topology>
    </subcellularLocation>
</comment>
<evidence type="ECO:0000313" key="7">
    <source>
        <dbReference type="Proteomes" id="UP000187013"/>
    </source>
</evidence>
<dbReference type="Gene3D" id="1.20.1250.20">
    <property type="entry name" value="MFS general substrate transporter like domains"/>
    <property type="match status" value="1"/>
</dbReference>
<evidence type="ECO:0000313" key="6">
    <source>
        <dbReference type="EMBL" id="GAV55029.1"/>
    </source>
</evidence>
<protein>
    <submittedName>
        <fullName evidence="6">Uncharacterized protein</fullName>
    </submittedName>
</protein>
<dbReference type="OrthoDB" id="3936150at2759"/>
<dbReference type="EMBL" id="BDGX01000045">
    <property type="protein sequence ID" value="GAV55029.1"/>
    <property type="molecule type" value="Genomic_DNA"/>
</dbReference>
<evidence type="ECO:0000256" key="4">
    <source>
        <dbReference type="ARBA" id="ARBA00023136"/>
    </source>
</evidence>
<dbReference type="GO" id="GO:0015203">
    <property type="term" value="F:polyamine transmembrane transporter activity"/>
    <property type="evidence" value="ECO:0007669"/>
    <property type="project" value="TreeGrafter"/>
</dbReference>
<evidence type="ECO:0000256" key="3">
    <source>
        <dbReference type="ARBA" id="ARBA00022989"/>
    </source>
</evidence>
<keyword evidence="4 5" id="KW-0472">Membrane</keyword>
<dbReference type="GO" id="GO:0010509">
    <property type="term" value="P:intracellular polyamine homeostasis"/>
    <property type="evidence" value="ECO:0007669"/>
    <property type="project" value="TreeGrafter"/>
</dbReference>
<dbReference type="SUPFAM" id="SSF103473">
    <property type="entry name" value="MFS general substrate transporter"/>
    <property type="match status" value="1"/>
</dbReference>
<accession>A0A1Q3AH02</accession>
<dbReference type="GO" id="GO:0005886">
    <property type="term" value="C:plasma membrane"/>
    <property type="evidence" value="ECO:0007669"/>
    <property type="project" value="TreeGrafter"/>
</dbReference>
<reference evidence="6 7" key="1">
    <citation type="submission" date="2016-08" db="EMBL/GenBank/DDBJ databases">
        <title>Draft genome sequence of allopolyploid Zygosaccharomyces rouxii.</title>
        <authorList>
            <person name="Watanabe J."/>
            <person name="Uehara K."/>
            <person name="Mogi Y."/>
            <person name="Tsukioka Y."/>
        </authorList>
    </citation>
    <scope>NUCLEOTIDE SEQUENCE [LARGE SCALE GENOMIC DNA]</scope>
    <source>
        <strain evidence="6 7">NBRC 110957</strain>
    </source>
</reference>
<evidence type="ECO:0000256" key="1">
    <source>
        <dbReference type="ARBA" id="ARBA00004141"/>
    </source>
</evidence>
<evidence type="ECO:0000256" key="5">
    <source>
        <dbReference type="SAM" id="Phobius"/>
    </source>
</evidence>
<feature type="transmembrane region" description="Helical" evidence="5">
    <location>
        <begin position="77"/>
        <end position="103"/>
    </location>
</feature>
<proteinExistence type="predicted"/>
<name>A0A1Q3AH02_ZYGRO</name>
<feature type="transmembrane region" description="Helical" evidence="5">
    <location>
        <begin position="138"/>
        <end position="158"/>
    </location>
</feature>
<dbReference type="PANTHER" id="PTHR23502:SF5">
    <property type="entry name" value="QUINIDINE RESISTANCE PROTEIN 3"/>
    <property type="match status" value="1"/>
</dbReference>
<evidence type="ECO:0000256" key="2">
    <source>
        <dbReference type="ARBA" id="ARBA00022692"/>
    </source>
</evidence>
<feature type="transmembrane region" description="Helical" evidence="5">
    <location>
        <begin position="6"/>
        <end position="25"/>
    </location>
</feature>
<keyword evidence="2 5" id="KW-0812">Transmembrane</keyword>
<organism evidence="6 7">
    <name type="scientific">Zygosaccharomyces rouxii</name>
    <dbReference type="NCBI Taxonomy" id="4956"/>
    <lineage>
        <taxon>Eukaryota</taxon>
        <taxon>Fungi</taxon>
        <taxon>Dikarya</taxon>
        <taxon>Ascomycota</taxon>
        <taxon>Saccharomycotina</taxon>
        <taxon>Saccharomycetes</taxon>
        <taxon>Saccharomycetales</taxon>
        <taxon>Saccharomycetaceae</taxon>
        <taxon>Zygosaccharomyces</taxon>
    </lineage>
</organism>
<gene>
    <name evidence="6" type="ORF">ZYGR_0AS03520</name>
</gene>